<dbReference type="PROSITE" id="PS51383">
    <property type="entry name" value="YJEF_C_3"/>
    <property type="match status" value="1"/>
</dbReference>
<dbReference type="AlphaFoldDB" id="A0A7V5PNL5"/>
<dbReference type="PANTHER" id="PTHR12592:SF0">
    <property type="entry name" value="ATP-DEPENDENT (S)-NAD(P)H-HYDRATE DEHYDRATASE"/>
    <property type="match status" value="1"/>
</dbReference>
<dbReference type="GO" id="GO:0110051">
    <property type="term" value="P:metabolite repair"/>
    <property type="evidence" value="ECO:0007669"/>
    <property type="project" value="TreeGrafter"/>
</dbReference>
<dbReference type="PROSITE" id="PS01050">
    <property type="entry name" value="YJEF_C_2"/>
    <property type="match status" value="1"/>
</dbReference>
<sequence length="314" mass="33327">FPPELHDSDDLYCQLNLPLALPKRSPAAHKGDVGKGLFIAGAANYFGAPYFSAFSFLKAGGGLAFLASTEQVTAQVGGHGPEIIMLPQTATRTGSIALSNRDTLLEFSETADFVVLGPGLSLAQETQTLVRQLAVEIRRPLLIDGDGLTAIAQDPSLLPTRKAETVLTPHLGEMSRLTGISISEIRQDPVGVLRTTSRKLRSIIILKGAHSLIGLPDGRVFINLSGNAGMATAGSGDVLTGTIAAMFGLGLNVEQAVRTGVFLHGFAGDLSAREIGEDGVTAQTILNSIPEAVRRFRDDRDRILANNYNKVFLI</sequence>
<keyword evidence="4" id="KW-0520">NAD</keyword>
<evidence type="ECO:0000256" key="3">
    <source>
        <dbReference type="ARBA" id="ARBA00022857"/>
    </source>
</evidence>
<evidence type="ECO:0000256" key="1">
    <source>
        <dbReference type="ARBA" id="ARBA00022741"/>
    </source>
</evidence>
<feature type="domain" description="YjeF C-terminal" evidence="6">
    <location>
        <begin position="13"/>
        <end position="296"/>
    </location>
</feature>
<feature type="non-terminal residue" evidence="7">
    <location>
        <position position="1"/>
    </location>
</feature>
<dbReference type="HAMAP" id="MF_01965">
    <property type="entry name" value="NADHX_dehydratase"/>
    <property type="match status" value="1"/>
</dbReference>
<dbReference type="SUPFAM" id="SSF53613">
    <property type="entry name" value="Ribokinase-like"/>
    <property type="match status" value="1"/>
</dbReference>
<comment type="caution">
    <text evidence="7">The sequence shown here is derived from an EMBL/GenBank/DDBJ whole genome shotgun (WGS) entry which is preliminary data.</text>
</comment>
<protein>
    <submittedName>
        <fullName evidence="7">NAD(P)H-hydrate dehydratase</fullName>
    </submittedName>
</protein>
<dbReference type="NCBIfam" id="TIGR00196">
    <property type="entry name" value="yjeF_cterm"/>
    <property type="match status" value="1"/>
</dbReference>
<name>A0A7V5PNL5_CALAY</name>
<evidence type="ECO:0000256" key="4">
    <source>
        <dbReference type="ARBA" id="ARBA00023027"/>
    </source>
</evidence>
<keyword evidence="1" id="KW-0547">Nucleotide-binding</keyword>
<dbReference type="InterPro" id="IPR017953">
    <property type="entry name" value="Carbohydrate_kinase_pred_CS"/>
</dbReference>
<dbReference type="Pfam" id="PF01256">
    <property type="entry name" value="Carb_kinase"/>
    <property type="match status" value="1"/>
</dbReference>
<keyword evidence="3" id="KW-0521">NADP</keyword>
<reference evidence="7" key="1">
    <citation type="journal article" date="2020" name="mSystems">
        <title>Genome- and Community-Level Interaction Insights into Carbon Utilization and Element Cycling Functions of Hydrothermarchaeota in Hydrothermal Sediment.</title>
        <authorList>
            <person name="Zhou Z."/>
            <person name="Liu Y."/>
            <person name="Xu W."/>
            <person name="Pan J."/>
            <person name="Luo Z.H."/>
            <person name="Li M."/>
        </authorList>
    </citation>
    <scope>NUCLEOTIDE SEQUENCE [LARGE SCALE GENOMIC DNA]</scope>
    <source>
        <strain evidence="7">HyVt-527</strain>
    </source>
</reference>
<organism evidence="7">
    <name type="scientific">Caldithrix abyssi</name>
    <dbReference type="NCBI Taxonomy" id="187145"/>
    <lineage>
        <taxon>Bacteria</taxon>
        <taxon>Pseudomonadati</taxon>
        <taxon>Calditrichota</taxon>
        <taxon>Calditrichia</taxon>
        <taxon>Calditrichales</taxon>
        <taxon>Calditrichaceae</taxon>
        <taxon>Caldithrix</taxon>
    </lineage>
</organism>
<dbReference type="GO" id="GO:0016836">
    <property type="term" value="F:hydro-lyase activity"/>
    <property type="evidence" value="ECO:0007669"/>
    <property type="project" value="InterPro"/>
</dbReference>
<evidence type="ECO:0000313" key="7">
    <source>
        <dbReference type="EMBL" id="HHJ52414.1"/>
    </source>
</evidence>
<proteinExistence type="inferred from homology"/>
<dbReference type="CDD" id="cd01171">
    <property type="entry name" value="YXKO-related"/>
    <property type="match status" value="1"/>
</dbReference>
<dbReference type="InterPro" id="IPR029056">
    <property type="entry name" value="Ribokinase-like"/>
</dbReference>
<dbReference type="Proteomes" id="UP000886124">
    <property type="component" value="Unassembled WGS sequence"/>
</dbReference>
<keyword evidence="5" id="KW-0456">Lyase</keyword>
<dbReference type="PANTHER" id="PTHR12592">
    <property type="entry name" value="ATP-DEPENDENT (S)-NAD(P)H-HYDRATE DEHYDRATASE FAMILY MEMBER"/>
    <property type="match status" value="1"/>
</dbReference>
<dbReference type="EMBL" id="DROD01000298">
    <property type="protein sequence ID" value="HHJ52414.1"/>
    <property type="molecule type" value="Genomic_DNA"/>
</dbReference>
<accession>A0A7V5PNL5</accession>
<keyword evidence="2" id="KW-0067">ATP-binding</keyword>
<evidence type="ECO:0000256" key="2">
    <source>
        <dbReference type="ARBA" id="ARBA00022840"/>
    </source>
</evidence>
<dbReference type="InterPro" id="IPR000631">
    <property type="entry name" value="CARKD"/>
</dbReference>
<evidence type="ECO:0000256" key="5">
    <source>
        <dbReference type="ARBA" id="ARBA00023239"/>
    </source>
</evidence>
<dbReference type="GO" id="GO:0005524">
    <property type="term" value="F:ATP binding"/>
    <property type="evidence" value="ECO:0007669"/>
    <property type="project" value="UniProtKB-KW"/>
</dbReference>
<dbReference type="Gene3D" id="3.40.1190.20">
    <property type="match status" value="1"/>
</dbReference>
<gene>
    <name evidence="7" type="ORF">ENJ89_04400</name>
</gene>
<evidence type="ECO:0000259" key="6">
    <source>
        <dbReference type="PROSITE" id="PS51383"/>
    </source>
</evidence>